<comment type="similarity">
    <text evidence="1 2">Belongs to the peptidase M14 family.</text>
</comment>
<dbReference type="EMBL" id="JBJKFK010001356">
    <property type="protein sequence ID" value="KAL3313301.1"/>
    <property type="molecule type" value="Genomic_DNA"/>
</dbReference>
<keyword evidence="5" id="KW-1185">Reference proteome</keyword>
<comment type="caution">
    <text evidence="4">The sequence shown here is derived from an EMBL/GenBank/DDBJ whole genome shotgun (WGS) entry which is preliminary data.</text>
</comment>
<proteinExistence type="inferred from homology"/>
<reference evidence="4 5" key="1">
    <citation type="submission" date="2024-11" db="EMBL/GenBank/DDBJ databases">
        <title>Adaptive evolution of stress response genes in parasites aligns with host niche diversity.</title>
        <authorList>
            <person name="Hahn C."/>
            <person name="Resl P."/>
        </authorList>
    </citation>
    <scope>NUCLEOTIDE SEQUENCE [LARGE SCALE GENOMIC DNA]</scope>
    <source>
        <strain evidence="4">EGGRZ-B1_66</strain>
        <tissue evidence="4">Body</tissue>
    </source>
</reference>
<evidence type="ECO:0000256" key="2">
    <source>
        <dbReference type="PROSITE-ProRule" id="PRU01379"/>
    </source>
</evidence>
<dbReference type="SUPFAM" id="SSF53187">
    <property type="entry name" value="Zn-dependent exopeptidases"/>
    <property type="match status" value="1"/>
</dbReference>
<dbReference type="PANTHER" id="PTHR11532:SF73">
    <property type="entry name" value="CARBOXYPEPTIDASE D"/>
    <property type="match status" value="1"/>
</dbReference>
<protein>
    <recommendedName>
        <fullName evidence="3">Peptidase M14 domain-containing protein</fullName>
    </recommendedName>
</protein>
<evidence type="ECO:0000259" key="3">
    <source>
        <dbReference type="PROSITE" id="PS52035"/>
    </source>
</evidence>
<evidence type="ECO:0000313" key="4">
    <source>
        <dbReference type="EMBL" id="KAL3313301.1"/>
    </source>
</evidence>
<dbReference type="PRINTS" id="PR00765">
    <property type="entry name" value="CRBOXYPTASEA"/>
</dbReference>
<name>A0ABD2Q3J6_9PLAT</name>
<dbReference type="InterPro" id="IPR000834">
    <property type="entry name" value="Peptidase_M14"/>
</dbReference>
<feature type="active site" description="Proton donor/acceptor" evidence="2">
    <location>
        <position position="232"/>
    </location>
</feature>
<dbReference type="Gene3D" id="3.40.630.10">
    <property type="entry name" value="Zn peptidases"/>
    <property type="match status" value="1"/>
</dbReference>
<dbReference type="AlphaFoldDB" id="A0ABD2Q3J6"/>
<dbReference type="SMART" id="SM00631">
    <property type="entry name" value="Zn_pept"/>
    <property type="match status" value="1"/>
</dbReference>
<accession>A0ABD2Q3J6</accession>
<sequence>MSFEALGLSKGGKQILAVSISNKPAIHQPGKPEVKIIGGIHGDETASQYVSLRLIETLCDNYGKNDFVTQLVDNTRIHVLPFMNPDGFERVRDGTIVRYIRENLDGVDINRNFPSSFGKQISTPMQAETRSVIDWSHRIPFSLSISFHSGALFVLYPYEDSPTPTADDSLFQELSLEYAKLNQGIRDQQTKCQPSDPMPTNGIINAYNWYPVRGAMSDWDYSNSNGLELTIELSCEKVITDLQILRSVWASNKLSILNFISQIHGRVLSGFVFDGFSGLTLPKAEIHLNISGKIIKTGSPFGDYWRILPSTDSLISIWSEHRLYYPSKKMILRVSELPTKHNFTMWPREKPQKWLATNDFQLDENAKTGFLAATQAETTLRRLEESHGPKTLKVASIADTFLVTFNNPQASGDWLSSTWQQLTPPMLNKTRILLIGASNCSAVTDLLVRFVTHMAEVVRRGHSMMDQVLEETQLIVILKYTDLTEIVGQLKPHSVLKVEPAGRGDHLWSENPQPRTRIFVPSGSEHPSKYANAKSSLEVPTKAQLQTQLAYTLMEPFLQVPDADFKGLWQVPSNCDKVPRLDKHPLDQVAQTVGDAGLVAEMYLSCEEIEENQMPSLWMQTLTAWTDYVTLVRNMTFCGSILGQIQTLKDDNFHPDAFAPLPSDVAVNMTAFLLPQSILESQNKISAPQLIPVDNKMGHFSHLLPRGVYVIRIEAGDKYQVETFYHFVQYTKWTKPMHILLEWRGQSDNRLKYDSAQDLLSRLDHFLSPPASDQSKNFISNIHGRAFGRLVAVDVDFTGKNVVESLLNETYLNSDDLPPVRVAVVGNVENHDVLTAQMLTLFLDEISSPRTMLTNSFLMRILSGNNFQTKSSF</sequence>
<organism evidence="4 5">
    <name type="scientific">Cichlidogyrus casuarinus</name>
    <dbReference type="NCBI Taxonomy" id="1844966"/>
    <lineage>
        <taxon>Eukaryota</taxon>
        <taxon>Metazoa</taxon>
        <taxon>Spiralia</taxon>
        <taxon>Lophotrochozoa</taxon>
        <taxon>Platyhelminthes</taxon>
        <taxon>Monogenea</taxon>
        <taxon>Monopisthocotylea</taxon>
        <taxon>Dactylogyridea</taxon>
        <taxon>Ancyrocephalidae</taxon>
        <taxon>Cichlidogyrus</taxon>
    </lineage>
</organism>
<evidence type="ECO:0000256" key="1">
    <source>
        <dbReference type="ARBA" id="ARBA00005988"/>
    </source>
</evidence>
<dbReference type="PANTHER" id="PTHR11532">
    <property type="entry name" value="PROTEASE M14 CARBOXYPEPTIDASE"/>
    <property type="match status" value="1"/>
</dbReference>
<dbReference type="InterPro" id="IPR050753">
    <property type="entry name" value="Peptidase_M14_domain"/>
</dbReference>
<gene>
    <name evidence="4" type="ORF">Ciccas_008097</name>
</gene>
<dbReference type="Pfam" id="PF00246">
    <property type="entry name" value="Peptidase_M14"/>
    <property type="match status" value="1"/>
</dbReference>
<dbReference type="Proteomes" id="UP001626550">
    <property type="component" value="Unassembled WGS sequence"/>
</dbReference>
<feature type="domain" description="Peptidase M14" evidence="3">
    <location>
        <begin position="1"/>
        <end position="263"/>
    </location>
</feature>
<dbReference type="PROSITE" id="PS52035">
    <property type="entry name" value="PEPTIDASE_M14"/>
    <property type="match status" value="1"/>
</dbReference>
<evidence type="ECO:0000313" key="5">
    <source>
        <dbReference type="Proteomes" id="UP001626550"/>
    </source>
</evidence>